<evidence type="ECO:0000256" key="2">
    <source>
        <dbReference type="ARBA" id="ARBA00022692"/>
    </source>
</evidence>
<feature type="transmembrane region" description="Helical" evidence="6">
    <location>
        <begin position="107"/>
        <end position="127"/>
    </location>
</feature>
<dbReference type="AlphaFoldDB" id="A0A3B0SME5"/>
<evidence type="ECO:0000256" key="4">
    <source>
        <dbReference type="ARBA" id="ARBA00023136"/>
    </source>
</evidence>
<comment type="subcellular location">
    <subcellularLocation>
        <location evidence="1">Membrane</location>
        <topology evidence="1">Multi-pass membrane protein</topology>
    </subcellularLocation>
</comment>
<evidence type="ECO:0008006" key="8">
    <source>
        <dbReference type="Google" id="ProtNLM"/>
    </source>
</evidence>
<proteinExistence type="predicted"/>
<evidence type="ECO:0000256" key="5">
    <source>
        <dbReference type="SAM" id="MobiDB-lite"/>
    </source>
</evidence>
<keyword evidence="3 6" id="KW-1133">Transmembrane helix</keyword>
<feature type="transmembrane region" description="Helical" evidence="6">
    <location>
        <begin position="65"/>
        <end position="86"/>
    </location>
</feature>
<gene>
    <name evidence="7" type="ORF">MNBD_ALPHA06-2242</name>
</gene>
<feature type="compositionally biased region" description="Acidic residues" evidence="5">
    <location>
        <begin position="223"/>
        <end position="232"/>
    </location>
</feature>
<reference evidence="7" key="1">
    <citation type="submission" date="2018-06" db="EMBL/GenBank/DDBJ databases">
        <authorList>
            <person name="Zhirakovskaya E."/>
        </authorList>
    </citation>
    <scope>NUCLEOTIDE SEQUENCE</scope>
</reference>
<keyword evidence="4 6" id="KW-0472">Membrane</keyword>
<organism evidence="7">
    <name type="scientific">hydrothermal vent metagenome</name>
    <dbReference type="NCBI Taxonomy" id="652676"/>
    <lineage>
        <taxon>unclassified sequences</taxon>
        <taxon>metagenomes</taxon>
        <taxon>ecological metagenomes</taxon>
    </lineage>
</organism>
<dbReference type="EMBL" id="UOEE01000246">
    <property type="protein sequence ID" value="VAV97563.1"/>
    <property type="molecule type" value="Genomic_DNA"/>
</dbReference>
<protein>
    <recommendedName>
        <fullName evidence="8">Colicin V production protein</fullName>
    </recommendedName>
</protein>
<accession>A0A3B0SME5</accession>
<sequence>MDANPATILDVIAFGVLALSSLFALARGFIRESLSIASFVVASLATIFTHSIFNQVTMRWIESEIIASVVTAAVIFLGVYVLMTFATRKISDFARRNPHISVLDRTAGFAFGLVRGMVMLALVLLGWNFVAKPEQTPDWIATTKVYPAVTATAEILKSLAPNSRASSIQIPDLIKNAASDNKMSAPPKPEQEQGYDQTDRSILDQVVTTKLDGEKQAPPPPENETEGDTPDE</sequence>
<dbReference type="GO" id="GO:0016020">
    <property type="term" value="C:membrane"/>
    <property type="evidence" value="ECO:0007669"/>
    <property type="project" value="UniProtKB-SubCell"/>
</dbReference>
<keyword evidence="2 6" id="KW-0812">Transmembrane</keyword>
<evidence type="ECO:0000313" key="7">
    <source>
        <dbReference type="EMBL" id="VAV97563.1"/>
    </source>
</evidence>
<evidence type="ECO:0000256" key="1">
    <source>
        <dbReference type="ARBA" id="ARBA00004141"/>
    </source>
</evidence>
<dbReference type="GO" id="GO:0009403">
    <property type="term" value="P:toxin biosynthetic process"/>
    <property type="evidence" value="ECO:0007669"/>
    <property type="project" value="InterPro"/>
</dbReference>
<feature type="transmembrane region" description="Helical" evidence="6">
    <location>
        <begin position="33"/>
        <end position="53"/>
    </location>
</feature>
<feature type="transmembrane region" description="Helical" evidence="6">
    <location>
        <begin position="6"/>
        <end position="26"/>
    </location>
</feature>
<feature type="region of interest" description="Disordered" evidence="5">
    <location>
        <begin position="179"/>
        <end position="232"/>
    </location>
</feature>
<dbReference type="PANTHER" id="PTHR36926:SF1">
    <property type="entry name" value="COLICIN V PRODUCTION PROTEIN"/>
    <property type="match status" value="1"/>
</dbReference>
<dbReference type="InterPro" id="IPR052719">
    <property type="entry name" value="CvpA-like"/>
</dbReference>
<evidence type="ECO:0000256" key="6">
    <source>
        <dbReference type="SAM" id="Phobius"/>
    </source>
</evidence>
<dbReference type="Pfam" id="PF02674">
    <property type="entry name" value="Colicin_V"/>
    <property type="match status" value="1"/>
</dbReference>
<name>A0A3B0SME5_9ZZZZ</name>
<dbReference type="PANTHER" id="PTHR36926">
    <property type="entry name" value="COLICIN V PRODUCTION PROTEIN"/>
    <property type="match status" value="1"/>
</dbReference>
<evidence type="ECO:0000256" key="3">
    <source>
        <dbReference type="ARBA" id="ARBA00022989"/>
    </source>
</evidence>
<dbReference type="InterPro" id="IPR003825">
    <property type="entry name" value="Colicin-V_CvpA"/>
</dbReference>